<feature type="region of interest" description="Disordered" evidence="1">
    <location>
        <begin position="435"/>
        <end position="529"/>
    </location>
</feature>
<feature type="compositionally biased region" description="Acidic residues" evidence="1">
    <location>
        <begin position="489"/>
        <end position="498"/>
    </location>
</feature>
<evidence type="ECO:0000256" key="1">
    <source>
        <dbReference type="SAM" id="MobiDB-lite"/>
    </source>
</evidence>
<feature type="compositionally biased region" description="Low complexity" evidence="1">
    <location>
        <begin position="392"/>
        <end position="407"/>
    </location>
</feature>
<evidence type="ECO:0000313" key="2">
    <source>
        <dbReference type="EMBL" id="OSX73185.1"/>
    </source>
</evidence>
<feature type="compositionally biased region" description="Gly residues" evidence="1">
    <location>
        <begin position="610"/>
        <end position="620"/>
    </location>
</feature>
<gene>
    <name evidence="2" type="ORF">BU14_0371s0018</name>
</gene>
<reference evidence="2 3" key="1">
    <citation type="submission" date="2017-03" db="EMBL/GenBank/DDBJ databases">
        <title>WGS assembly of Porphyra umbilicalis.</title>
        <authorList>
            <person name="Brawley S.H."/>
            <person name="Blouin N.A."/>
            <person name="Ficko-Blean E."/>
            <person name="Wheeler G.L."/>
            <person name="Lohr M."/>
            <person name="Goodson H.V."/>
            <person name="Jenkins J.W."/>
            <person name="Blaby-Haas C.E."/>
            <person name="Helliwell K.E."/>
            <person name="Chan C."/>
            <person name="Marriage T."/>
            <person name="Bhattacharya D."/>
            <person name="Klein A.S."/>
            <person name="Badis Y."/>
            <person name="Brodie J."/>
            <person name="Cao Y."/>
            <person name="Collen J."/>
            <person name="Dittami S.M."/>
            <person name="Gachon C.M."/>
            <person name="Green B.R."/>
            <person name="Karpowicz S."/>
            <person name="Kim J.W."/>
            <person name="Kudahl U."/>
            <person name="Lin S."/>
            <person name="Michel G."/>
            <person name="Mittag M."/>
            <person name="Olson B.J."/>
            <person name="Pangilinan J."/>
            <person name="Peng Y."/>
            <person name="Qiu H."/>
            <person name="Shu S."/>
            <person name="Singer J.T."/>
            <person name="Smith A.G."/>
            <person name="Sprecher B.N."/>
            <person name="Wagner V."/>
            <person name="Wang W."/>
            <person name="Wang Z.-Y."/>
            <person name="Yan J."/>
            <person name="Yarish C."/>
            <person name="Zoeuner-Riek S."/>
            <person name="Zhuang Y."/>
            <person name="Zou Y."/>
            <person name="Lindquist E.A."/>
            <person name="Grimwood J."/>
            <person name="Barry K."/>
            <person name="Rokhsar D.S."/>
            <person name="Schmutz J."/>
            <person name="Stiller J.W."/>
            <person name="Grossman A.R."/>
            <person name="Prochnik S.E."/>
        </authorList>
    </citation>
    <scope>NUCLEOTIDE SEQUENCE [LARGE SCALE GENOMIC DNA]</scope>
    <source>
        <strain evidence="2">4086291</strain>
    </source>
</reference>
<feature type="compositionally biased region" description="Basic residues" evidence="1">
    <location>
        <begin position="144"/>
        <end position="161"/>
    </location>
</feature>
<dbReference type="Proteomes" id="UP000218209">
    <property type="component" value="Unassembled WGS sequence"/>
</dbReference>
<feature type="compositionally biased region" description="Low complexity" evidence="1">
    <location>
        <begin position="596"/>
        <end position="609"/>
    </location>
</feature>
<feature type="region of interest" description="Disordered" evidence="1">
    <location>
        <begin position="587"/>
        <end position="623"/>
    </location>
</feature>
<accession>A0A1X6NXC0</accession>
<keyword evidence="3" id="KW-1185">Reference proteome</keyword>
<feature type="region of interest" description="Disordered" evidence="1">
    <location>
        <begin position="87"/>
        <end position="167"/>
    </location>
</feature>
<feature type="region of interest" description="Disordered" evidence="1">
    <location>
        <begin position="919"/>
        <end position="951"/>
    </location>
</feature>
<protein>
    <submittedName>
        <fullName evidence="2">Uncharacterized protein</fullName>
    </submittedName>
</protein>
<sequence>MAPPPPARHAPDGGARRWAGTHRAQSTIAPQAHAHECVELPSTWQPRDVPADTPARFPQQTGPTDEVRVWSSKDNGVLIVVARFSPPAATTHAPPPLRAPPPSKRIPLPPQATRPPAPRPTDHRRLLIVLSRPASHRPCPAPRPPRRQRPRARQQQRRRAPRPACKTARACAAARRPTFCARCSGCGGTARASSFPETAEWPPAARRASRRPSPIRCCQGCHRRRRSRRRPSRCRRHCHCHYHCRCRRCRRCHHCHHRCGATAATTDRLASTARRRRRQACSSPPPRRNRRRRPPPAAAAAAAAGGGGAPTHPPPSAKRPRSSRGARRAGTPRPPRRRAPMGGGGGGRAAAGAATPPPRTDGEGQFGTTGAAAHVDERPDEEQADPSRGRLGTAAGAGSDTAAGDATPRADKVAAARPAGRRLSALVGPLAGTDAAAAAENDGGCDRPDRGCDGGGEAPPPRSAPPAAGDGDAGVSGEGDGVPPRPAREEDEADEEEAAPVAPDAAARDGDGERRAAQAAGDVGHSPPSVVAATPVIPASPWTAHVREAGGCVAVVAAAGRGIVRKLHNAETAKSVAADVLRRRPCRPVGRGSGSAGATSGRSVMVASSGGHGGGAGGTSERGWMPGAVETSTRGEGVGSVQRGQTRCPCGRNSDGRVVPVVGVRGCHRGRWVGAAAAVGLRHNGRLQRGLLAGGADERNCPAATSATDRASGVGGAASTAAANVSPPPLWALEEETGHVCLEQRRPRIFRAGPPQASATTGGAQIHRIHNWCPQRRHQSDPHGRTAGGRAGAHSEATERARARQFRPTVAVRVHPPGGRGWVAAPPRPCNRVRRLRSHCKAADVAHTWVRAGRPPIRGGPSRSPVRVTVCPVEAACKLWLTAAPGALSHGLWATAFCLKARRQPTGCGCEQLHHVKRGWDGRSGQGSRGKHDHSNPRAPSSRVQRPPRVRLRRVVCHRQT</sequence>
<feature type="region of interest" description="Disordered" evidence="1">
    <location>
        <begin position="267"/>
        <end position="419"/>
    </location>
</feature>
<feature type="region of interest" description="Disordered" evidence="1">
    <location>
        <begin position="775"/>
        <end position="803"/>
    </location>
</feature>
<dbReference type="EMBL" id="KV919013">
    <property type="protein sequence ID" value="OSX73185.1"/>
    <property type="molecule type" value="Genomic_DNA"/>
</dbReference>
<feature type="region of interest" description="Disordered" evidence="1">
    <location>
        <begin position="1"/>
        <end position="70"/>
    </location>
</feature>
<evidence type="ECO:0000313" key="3">
    <source>
        <dbReference type="Proteomes" id="UP000218209"/>
    </source>
</evidence>
<proteinExistence type="predicted"/>
<feature type="compositionally biased region" description="Gly residues" evidence="1">
    <location>
        <begin position="471"/>
        <end position="480"/>
    </location>
</feature>
<feature type="compositionally biased region" description="Pro residues" evidence="1">
    <location>
        <begin position="93"/>
        <end position="119"/>
    </location>
</feature>
<feature type="compositionally biased region" description="Basic residues" evidence="1">
    <location>
        <begin position="318"/>
        <end position="327"/>
    </location>
</feature>
<feature type="compositionally biased region" description="Basic and acidic residues" evidence="1">
    <location>
        <begin position="506"/>
        <end position="516"/>
    </location>
</feature>
<name>A0A1X6NXC0_PORUM</name>
<dbReference type="AlphaFoldDB" id="A0A1X6NXC0"/>
<organism evidence="2 3">
    <name type="scientific">Porphyra umbilicalis</name>
    <name type="common">Purple laver</name>
    <name type="synonym">Red alga</name>
    <dbReference type="NCBI Taxonomy" id="2786"/>
    <lineage>
        <taxon>Eukaryota</taxon>
        <taxon>Rhodophyta</taxon>
        <taxon>Bangiophyceae</taxon>
        <taxon>Bangiales</taxon>
        <taxon>Bangiaceae</taxon>
        <taxon>Porphyra</taxon>
    </lineage>
</organism>